<accession>A0A9P0EM99</accession>
<dbReference type="Pfam" id="PF24137">
    <property type="entry name" value="DA_N"/>
    <property type="match status" value="1"/>
</dbReference>
<evidence type="ECO:0000313" key="6">
    <source>
        <dbReference type="EMBL" id="CAH0054727.1"/>
    </source>
</evidence>
<name>A0A9P0EM99_9HYPO</name>
<dbReference type="EMBL" id="CABFOC020000051">
    <property type="protein sequence ID" value="CAH0054727.1"/>
    <property type="molecule type" value="Genomic_DNA"/>
</dbReference>
<dbReference type="Proteomes" id="UP000775872">
    <property type="component" value="Unassembled WGS sequence"/>
</dbReference>
<keyword evidence="3" id="KW-0732">Signal</keyword>
<evidence type="ECO:0000259" key="5">
    <source>
        <dbReference type="Pfam" id="PF24137"/>
    </source>
</evidence>
<dbReference type="Pfam" id="PF22903">
    <property type="entry name" value="DA_C"/>
    <property type="match status" value="1"/>
</dbReference>
<evidence type="ECO:0000256" key="2">
    <source>
        <dbReference type="ARBA" id="ARBA00046325"/>
    </source>
</evidence>
<dbReference type="InterPro" id="IPR056402">
    <property type="entry name" value="DA_N"/>
</dbReference>
<reference evidence="6" key="1">
    <citation type="submission" date="2021-10" db="EMBL/GenBank/DDBJ databases">
        <authorList>
            <person name="Piombo E."/>
        </authorList>
    </citation>
    <scope>NUCLEOTIDE SEQUENCE</scope>
</reference>
<feature type="domain" description="Diels-Alderase N-terminal" evidence="5">
    <location>
        <begin position="74"/>
        <end position="253"/>
    </location>
</feature>
<comment type="caution">
    <text evidence="6">The sequence shown here is derived from an EMBL/GenBank/DDBJ whole genome shotgun (WGS) entry which is preliminary data.</text>
</comment>
<feature type="signal peptide" evidence="3">
    <location>
        <begin position="1"/>
        <end position="23"/>
    </location>
</feature>
<feature type="domain" description="Diels-Alderase C-terminal" evidence="4">
    <location>
        <begin position="256"/>
        <end position="401"/>
    </location>
</feature>
<organism evidence="6 7">
    <name type="scientific">Clonostachys solani</name>
    <dbReference type="NCBI Taxonomy" id="160281"/>
    <lineage>
        <taxon>Eukaryota</taxon>
        <taxon>Fungi</taxon>
        <taxon>Dikarya</taxon>
        <taxon>Ascomycota</taxon>
        <taxon>Pezizomycotina</taxon>
        <taxon>Sordariomycetes</taxon>
        <taxon>Hypocreomycetidae</taxon>
        <taxon>Hypocreales</taxon>
        <taxon>Bionectriaceae</taxon>
        <taxon>Clonostachys</taxon>
    </lineage>
</organism>
<keyword evidence="7" id="KW-1185">Reference proteome</keyword>
<proteinExistence type="inferred from homology"/>
<keyword evidence="1" id="KW-0413">Isomerase</keyword>
<feature type="chain" id="PRO_5040392957" evidence="3">
    <location>
        <begin position="24"/>
        <end position="417"/>
    </location>
</feature>
<protein>
    <submittedName>
        <fullName evidence="6">Uncharacterized protein</fullName>
    </submittedName>
</protein>
<evidence type="ECO:0000313" key="7">
    <source>
        <dbReference type="Proteomes" id="UP000775872"/>
    </source>
</evidence>
<dbReference type="AlphaFoldDB" id="A0A9P0EM99"/>
<sequence>MKACSTRWCILASILGITVQVEATWDYGSRQQTLDMNRLSSQASADNCTISRFGRYTAARRPDSVLFSANNLTDFEAPAIEPLNSTAGEQWEFDGVSDDGTQAFIFGFSRDPNWAFSGTGNLRVYAEFAFANGSRYAIVDYAEESAVESCPGRGTRGSWKGDGFEYTFTVSSDMSRATVTMDNPEAHASVSMNSLAPPRYADNQPWPSTNASAEPVRHFFWVEPMPASDITVNAMIQGEAVAWSGVGGHERIWHAFSWPTCITGMLAVRLKVGPYALSLVEFGSKRVAGLRVPAIVLVEDGKVVFSSRRTRTSEVEDYMRIQKVQSLNGVTTKRLADKTTGIELELESPSRGKKWRFEIAHKNIGFEYGFSDGSGGTGYSGVATGGLADSQPWTGPAFVELLKFPDNSWLTKSNYVE</sequence>
<evidence type="ECO:0000256" key="3">
    <source>
        <dbReference type="SAM" id="SignalP"/>
    </source>
</evidence>
<evidence type="ECO:0000256" key="1">
    <source>
        <dbReference type="ARBA" id="ARBA00023235"/>
    </source>
</evidence>
<dbReference type="InterPro" id="IPR054499">
    <property type="entry name" value="DA_C"/>
</dbReference>
<evidence type="ECO:0000259" key="4">
    <source>
        <dbReference type="Pfam" id="PF22903"/>
    </source>
</evidence>
<comment type="similarity">
    <text evidence="2">Belongs to the Diels-Alderase family.</text>
</comment>
<gene>
    <name evidence="6" type="ORF">CSOL1703_00016801</name>
</gene>
<dbReference type="OrthoDB" id="5344254at2759"/>
<dbReference type="GO" id="GO:0016853">
    <property type="term" value="F:isomerase activity"/>
    <property type="evidence" value="ECO:0007669"/>
    <property type="project" value="UniProtKB-KW"/>
</dbReference>